<dbReference type="InterPro" id="IPR000014">
    <property type="entry name" value="PAS"/>
</dbReference>
<dbReference type="PROSITE" id="PS50109">
    <property type="entry name" value="HIS_KIN"/>
    <property type="match status" value="1"/>
</dbReference>
<dbReference type="EC" id="2.7.13.3" evidence="2"/>
<keyword evidence="4 8" id="KW-0597">Phosphoprotein</keyword>
<dbReference type="SMART" id="SM00387">
    <property type="entry name" value="HATPase_c"/>
    <property type="match status" value="1"/>
</dbReference>
<feature type="domain" description="Histidine kinase" evidence="10">
    <location>
        <begin position="289"/>
        <end position="513"/>
    </location>
</feature>
<dbReference type="SMART" id="SM00448">
    <property type="entry name" value="REC"/>
    <property type="match status" value="2"/>
</dbReference>
<keyword evidence="6" id="KW-0902">Two-component regulatory system</keyword>
<protein>
    <recommendedName>
        <fullName evidence="3">Stage 0 sporulation protein A homolog</fullName>
        <ecNumber evidence="2">2.7.13.3</ecNumber>
    </recommendedName>
</protein>
<evidence type="ECO:0000313" key="13">
    <source>
        <dbReference type="Proteomes" id="UP001299546"/>
    </source>
</evidence>
<evidence type="ECO:0000256" key="7">
    <source>
        <dbReference type="ARBA" id="ARBA00024867"/>
    </source>
</evidence>
<feature type="modified residue" description="4-aspartylphosphate" evidence="8">
    <location>
        <position position="718"/>
    </location>
</feature>
<dbReference type="Gene3D" id="1.10.287.130">
    <property type="match status" value="1"/>
</dbReference>
<evidence type="ECO:0000256" key="3">
    <source>
        <dbReference type="ARBA" id="ARBA00018672"/>
    </source>
</evidence>
<evidence type="ECO:0000256" key="8">
    <source>
        <dbReference type="PROSITE-ProRule" id="PRU00169"/>
    </source>
</evidence>
<dbReference type="Gene3D" id="3.40.50.2300">
    <property type="match status" value="2"/>
</dbReference>
<dbReference type="SUPFAM" id="SSF55785">
    <property type="entry name" value="PYP-like sensor domain (PAS domain)"/>
    <property type="match status" value="2"/>
</dbReference>
<dbReference type="InterPro" id="IPR003661">
    <property type="entry name" value="HisK_dim/P_dom"/>
</dbReference>
<keyword evidence="9" id="KW-0175">Coiled coil</keyword>
<dbReference type="InterPro" id="IPR036097">
    <property type="entry name" value="HisK_dim/P_sf"/>
</dbReference>
<evidence type="ECO:0000259" key="10">
    <source>
        <dbReference type="PROSITE" id="PS50109"/>
    </source>
</evidence>
<dbReference type="InterPro" id="IPR035965">
    <property type="entry name" value="PAS-like_dom_sf"/>
</dbReference>
<accession>A0ABS8DGL5</accession>
<dbReference type="RefSeq" id="WP_066737386.1">
    <property type="nucleotide sequence ID" value="NZ_JAJCIQ010000006.1"/>
</dbReference>
<dbReference type="InterPro" id="IPR003594">
    <property type="entry name" value="HATPase_dom"/>
</dbReference>
<dbReference type="SMART" id="SM00388">
    <property type="entry name" value="HisKA"/>
    <property type="match status" value="1"/>
</dbReference>
<dbReference type="EMBL" id="JAJCIS010000005">
    <property type="protein sequence ID" value="MCB7387558.1"/>
    <property type="molecule type" value="Genomic_DNA"/>
</dbReference>
<dbReference type="Pfam" id="PF00512">
    <property type="entry name" value="HisKA"/>
    <property type="match status" value="1"/>
</dbReference>
<evidence type="ECO:0000256" key="2">
    <source>
        <dbReference type="ARBA" id="ARBA00012438"/>
    </source>
</evidence>
<name>A0ABS8DGL5_9FIRM</name>
<dbReference type="PROSITE" id="PS50110">
    <property type="entry name" value="RESPONSE_REGULATORY"/>
    <property type="match status" value="2"/>
</dbReference>
<dbReference type="SUPFAM" id="SSF52172">
    <property type="entry name" value="CheY-like"/>
    <property type="match status" value="2"/>
</dbReference>
<dbReference type="InterPro" id="IPR005467">
    <property type="entry name" value="His_kinase_dom"/>
</dbReference>
<keyword evidence="5" id="KW-0418">Kinase</keyword>
<comment type="caution">
    <text evidence="12">The sequence shown here is derived from an EMBL/GenBank/DDBJ whole genome shotgun (WGS) entry which is preliminary data.</text>
</comment>
<reference evidence="12 13" key="1">
    <citation type="submission" date="2021-10" db="EMBL/GenBank/DDBJ databases">
        <title>Collection of gut derived symbiotic bacterial strains cultured from healthy donors.</title>
        <authorList>
            <person name="Lin H."/>
            <person name="Littmann E."/>
            <person name="Kohout C."/>
            <person name="Pamer E.G."/>
        </authorList>
    </citation>
    <scope>NUCLEOTIDE SEQUENCE [LARGE SCALE GENOMIC DNA]</scope>
    <source>
        <strain evidence="12 13">DFI.1.165</strain>
    </source>
</reference>
<comment type="catalytic activity">
    <reaction evidence="1">
        <text>ATP + protein L-histidine = ADP + protein N-phospho-L-histidine.</text>
        <dbReference type="EC" id="2.7.13.3"/>
    </reaction>
</comment>
<dbReference type="CDD" id="cd17546">
    <property type="entry name" value="REC_hyHK_CKI1_RcsC-like"/>
    <property type="match status" value="2"/>
</dbReference>
<evidence type="ECO:0000256" key="1">
    <source>
        <dbReference type="ARBA" id="ARBA00000085"/>
    </source>
</evidence>
<dbReference type="InterPro" id="IPR036890">
    <property type="entry name" value="HATPase_C_sf"/>
</dbReference>
<feature type="domain" description="Response regulatory" evidence="11">
    <location>
        <begin position="526"/>
        <end position="646"/>
    </location>
</feature>
<dbReference type="Pfam" id="PF02518">
    <property type="entry name" value="HATPase_c"/>
    <property type="match status" value="1"/>
</dbReference>
<keyword evidence="5" id="KW-0808">Transferase</keyword>
<dbReference type="CDD" id="cd00130">
    <property type="entry name" value="PAS"/>
    <property type="match status" value="1"/>
</dbReference>
<dbReference type="PRINTS" id="PR00344">
    <property type="entry name" value="BCTRLSENSOR"/>
</dbReference>
<dbReference type="SUPFAM" id="SSF47384">
    <property type="entry name" value="Homodimeric domain of signal transducing histidine kinase"/>
    <property type="match status" value="1"/>
</dbReference>
<proteinExistence type="predicted"/>
<dbReference type="InterPro" id="IPR011006">
    <property type="entry name" value="CheY-like_superfamily"/>
</dbReference>
<dbReference type="Proteomes" id="UP001299546">
    <property type="component" value="Unassembled WGS sequence"/>
</dbReference>
<evidence type="ECO:0000256" key="9">
    <source>
        <dbReference type="SAM" id="Coils"/>
    </source>
</evidence>
<sequence>MECDFPNIRTENLELISMLQVSASKNLLDDHFTLVCASEFYYDLIGYTKEEYERLYQNQWDLYYAADKPEWHKLQKTIADAFSAHQPGYKLLSRMRRKNGAFIWVKLTGTFSGESDNGYPLVYTTVTDVSDIMLDRSEHSADYDDIPGLVARYLVPKDLDLKILGANNQFLQFFGDDIMEPGNTLYRRDLEKNLDVLVAHRDELLRGEPVSLVARMYGQHGEDVWFQTSMACVGWQGEDPIYLTIFIDITNETELREMQKKLEKQAEELKVSLELTEQASRAKTDFFSNMSHDIRTPMNAIIGMANIARSHLGDDEKVDNCLKKLLLSSQHLLGLINDVLDMSRIENGKMTVNPESLSLPELLENVVAIMQPTIKAAEQQFSIHLKGIQHEWFCADALRMRQIFINILSNASKFTPAKGCITVDVEELNSADADTAVMRFSFSDTGIGMTEDFIAHLFDTFSRERNSQVAKTEGSGLGMAITKRLTELMGGTIEVHSQSGKGSCFQVTLPLLTVKAPDDGVFPNLKIMVVDDDHMIGEYLKSAFEKLGVCIENAGSSMEAVAMLEKSYQEEQIYDAILLDWKMPEMNGPQTVREIRSRFDSNIPILIVSAYDWGDIEDEAKASGVDGFISKPLFRSTVCHALKKYVLGEKTESFHQEQTLKFAGQRFLLVEDNALNREIVIDLLTEEGAKIEYAINGADGVTMFKQSPEHFYNLILMDVQMPVMDGYEATKRIRALERDDAKNIPILAMTADAFAEDVDKAQKSGMNGHLAKPLEIQTMYQKISDALQS</sequence>
<evidence type="ECO:0000256" key="5">
    <source>
        <dbReference type="ARBA" id="ARBA00022777"/>
    </source>
</evidence>
<dbReference type="CDD" id="cd16922">
    <property type="entry name" value="HATPase_EvgS-ArcB-TorS-like"/>
    <property type="match status" value="1"/>
</dbReference>
<feature type="domain" description="Response regulatory" evidence="11">
    <location>
        <begin position="666"/>
        <end position="787"/>
    </location>
</feature>
<gene>
    <name evidence="12" type="ORF">LIZ65_09670</name>
</gene>
<evidence type="ECO:0000313" key="12">
    <source>
        <dbReference type="EMBL" id="MCB7387558.1"/>
    </source>
</evidence>
<dbReference type="Pfam" id="PF00072">
    <property type="entry name" value="Response_reg"/>
    <property type="match status" value="2"/>
</dbReference>
<dbReference type="InterPro" id="IPR004358">
    <property type="entry name" value="Sig_transdc_His_kin-like_C"/>
</dbReference>
<dbReference type="SUPFAM" id="SSF55874">
    <property type="entry name" value="ATPase domain of HSP90 chaperone/DNA topoisomerase II/histidine kinase"/>
    <property type="match status" value="1"/>
</dbReference>
<evidence type="ECO:0000256" key="6">
    <source>
        <dbReference type="ARBA" id="ARBA00023012"/>
    </source>
</evidence>
<feature type="modified residue" description="4-aspartylphosphate" evidence="8">
    <location>
        <position position="580"/>
    </location>
</feature>
<evidence type="ECO:0000259" key="11">
    <source>
        <dbReference type="PROSITE" id="PS50110"/>
    </source>
</evidence>
<feature type="coiled-coil region" evidence="9">
    <location>
        <begin position="252"/>
        <end position="279"/>
    </location>
</feature>
<comment type="function">
    <text evidence="7">May play the central regulatory role in sporulation. It may be an element of the effector pathway responsible for the activation of sporulation genes in response to nutritional stress. Spo0A may act in concert with spo0H (a sigma factor) to control the expression of some genes that are critical to the sporulation process.</text>
</comment>
<dbReference type="Gene3D" id="3.30.450.20">
    <property type="entry name" value="PAS domain"/>
    <property type="match status" value="2"/>
</dbReference>
<evidence type="ECO:0000256" key="4">
    <source>
        <dbReference type="ARBA" id="ARBA00022553"/>
    </source>
</evidence>
<dbReference type="PANTHER" id="PTHR45339:SF1">
    <property type="entry name" value="HYBRID SIGNAL TRANSDUCTION HISTIDINE KINASE J"/>
    <property type="match status" value="1"/>
</dbReference>
<dbReference type="CDD" id="cd00082">
    <property type="entry name" value="HisKA"/>
    <property type="match status" value="1"/>
</dbReference>
<dbReference type="Gene3D" id="3.30.565.10">
    <property type="entry name" value="Histidine kinase-like ATPase, C-terminal domain"/>
    <property type="match status" value="1"/>
</dbReference>
<dbReference type="PANTHER" id="PTHR45339">
    <property type="entry name" value="HYBRID SIGNAL TRANSDUCTION HISTIDINE KINASE J"/>
    <property type="match status" value="1"/>
</dbReference>
<organism evidence="12 13">
    <name type="scientific">Bariatricus massiliensis</name>
    <dbReference type="NCBI Taxonomy" id="1745713"/>
    <lineage>
        <taxon>Bacteria</taxon>
        <taxon>Bacillati</taxon>
        <taxon>Bacillota</taxon>
        <taxon>Clostridia</taxon>
        <taxon>Lachnospirales</taxon>
        <taxon>Lachnospiraceae</taxon>
        <taxon>Bariatricus</taxon>
    </lineage>
</organism>
<keyword evidence="13" id="KW-1185">Reference proteome</keyword>
<dbReference type="InterPro" id="IPR001789">
    <property type="entry name" value="Sig_transdc_resp-reg_receiver"/>
</dbReference>